<keyword evidence="9" id="KW-1185">Reference proteome</keyword>
<dbReference type="GO" id="GO:0010215">
    <property type="term" value="P:cellulose microfibril organization"/>
    <property type="evidence" value="ECO:0007669"/>
    <property type="project" value="InterPro"/>
</dbReference>
<dbReference type="AlphaFoldDB" id="A0AAD2DV90"/>
<keyword evidence="3" id="KW-0472">Membrane</keyword>
<dbReference type="GO" id="GO:0098552">
    <property type="term" value="C:side of membrane"/>
    <property type="evidence" value="ECO:0007669"/>
    <property type="project" value="UniProtKB-KW"/>
</dbReference>
<feature type="domain" description="COBRA C-terminal" evidence="7">
    <location>
        <begin position="38"/>
        <end position="89"/>
    </location>
</feature>
<comment type="similarity">
    <text evidence="2">Belongs to the COBRA family.</text>
</comment>
<evidence type="ECO:0000256" key="5">
    <source>
        <dbReference type="ARBA" id="ARBA00023180"/>
    </source>
</evidence>
<keyword evidence="4" id="KW-0732">Signal</keyword>
<dbReference type="PANTHER" id="PTHR31673:SF30">
    <property type="entry name" value="COBRA-LIKE PROTEIN 6"/>
    <property type="match status" value="1"/>
</dbReference>
<evidence type="ECO:0000256" key="6">
    <source>
        <dbReference type="ARBA" id="ARBA00023288"/>
    </source>
</evidence>
<evidence type="ECO:0000313" key="8">
    <source>
        <dbReference type="EMBL" id="CAI9765311.1"/>
    </source>
</evidence>
<protein>
    <recommendedName>
        <fullName evidence="7">COBRA C-terminal domain-containing protein</fullName>
    </recommendedName>
</protein>
<evidence type="ECO:0000259" key="7">
    <source>
        <dbReference type="Pfam" id="PF25079"/>
    </source>
</evidence>
<comment type="subcellular location">
    <subcellularLocation>
        <location evidence="1">Cell membrane</location>
        <topology evidence="1">Lipid-anchor</topology>
        <topology evidence="1">GPI-anchor</topology>
    </subcellularLocation>
</comment>
<evidence type="ECO:0000256" key="2">
    <source>
        <dbReference type="ARBA" id="ARBA00005507"/>
    </source>
</evidence>
<dbReference type="InterPro" id="IPR056900">
    <property type="entry name" value="COB_C"/>
</dbReference>
<keyword evidence="5" id="KW-0325">Glycoprotein</keyword>
<keyword evidence="6" id="KW-0449">Lipoprotein</keyword>
<name>A0AAD2DV90_9LAMI</name>
<dbReference type="EMBL" id="OU503042">
    <property type="protein sequence ID" value="CAI9765311.1"/>
    <property type="molecule type" value="Genomic_DNA"/>
</dbReference>
<evidence type="ECO:0000256" key="1">
    <source>
        <dbReference type="ARBA" id="ARBA00004609"/>
    </source>
</evidence>
<dbReference type="PANTHER" id="PTHR31673">
    <property type="entry name" value="PROTEIN COBRA"/>
    <property type="match status" value="1"/>
</dbReference>
<evidence type="ECO:0000256" key="4">
    <source>
        <dbReference type="ARBA" id="ARBA00022729"/>
    </source>
</evidence>
<evidence type="ECO:0000313" key="9">
    <source>
        <dbReference type="Proteomes" id="UP000834106"/>
    </source>
</evidence>
<dbReference type="GO" id="GO:0005886">
    <property type="term" value="C:plasma membrane"/>
    <property type="evidence" value="ECO:0007669"/>
    <property type="project" value="UniProtKB-SubCell"/>
</dbReference>
<sequence length="121" mass="13684">MQPVVQCTDHMFPIRVHWHVMQSYTVLEDDIGVFNGIQFYNEMLLQAGANGNLQTEILRHKDTGIFSFREGWAFPKKISINGEQCVLPSPQDHSRLLNAASKSCAPATSRIILSLLLLQRC</sequence>
<accession>A0AAD2DV90</accession>
<dbReference type="InterPro" id="IPR006918">
    <property type="entry name" value="COBRA_pln"/>
</dbReference>
<keyword evidence="3" id="KW-0336">GPI-anchor</keyword>
<evidence type="ECO:0000256" key="3">
    <source>
        <dbReference type="ARBA" id="ARBA00022622"/>
    </source>
</evidence>
<dbReference type="GO" id="GO:0052324">
    <property type="term" value="P:plant-type cell wall cellulose biosynthetic process"/>
    <property type="evidence" value="ECO:0007669"/>
    <property type="project" value="TreeGrafter"/>
</dbReference>
<gene>
    <name evidence="8" type="ORF">FPE_LOCUS12741</name>
</gene>
<dbReference type="Pfam" id="PF25079">
    <property type="entry name" value="COB_C"/>
    <property type="match status" value="1"/>
</dbReference>
<proteinExistence type="inferred from homology"/>
<organism evidence="8 9">
    <name type="scientific">Fraxinus pennsylvanica</name>
    <dbReference type="NCBI Taxonomy" id="56036"/>
    <lineage>
        <taxon>Eukaryota</taxon>
        <taxon>Viridiplantae</taxon>
        <taxon>Streptophyta</taxon>
        <taxon>Embryophyta</taxon>
        <taxon>Tracheophyta</taxon>
        <taxon>Spermatophyta</taxon>
        <taxon>Magnoliopsida</taxon>
        <taxon>eudicotyledons</taxon>
        <taxon>Gunneridae</taxon>
        <taxon>Pentapetalae</taxon>
        <taxon>asterids</taxon>
        <taxon>lamiids</taxon>
        <taxon>Lamiales</taxon>
        <taxon>Oleaceae</taxon>
        <taxon>Oleeae</taxon>
        <taxon>Fraxinus</taxon>
    </lineage>
</organism>
<dbReference type="Proteomes" id="UP000834106">
    <property type="component" value="Chromosome 7"/>
</dbReference>
<reference evidence="8" key="1">
    <citation type="submission" date="2023-05" db="EMBL/GenBank/DDBJ databases">
        <authorList>
            <person name="Huff M."/>
        </authorList>
    </citation>
    <scope>NUCLEOTIDE SEQUENCE</scope>
</reference>